<feature type="region of interest" description="Disordered" evidence="1">
    <location>
        <begin position="1"/>
        <end position="43"/>
    </location>
</feature>
<evidence type="ECO:0000256" key="1">
    <source>
        <dbReference type="SAM" id="MobiDB-lite"/>
    </source>
</evidence>
<comment type="caution">
    <text evidence="2">The sequence shown here is derived from an EMBL/GenBank/DDBJ whole genome shotgun (WGS) entry which is preliminary data.</text>
</comment>
<sequence length="117" mass="12460">MALRQGSPAAAVAPVEVRTRQESEVRSVGGRPAGASREQDKDPDWACGAPWGLAGLCRKWGRVGPRWNCRLAHVFAPGLADHLRNLEAAGGTRGAGEQQWEPSGAVIRGWAAHAAMR</sequence>
<proteinExistence type="predicted"/>
<dbReference type="AlphaFoldDB" id="A0AAV7MCP2"/>
<protein>
    <submittedName>
        <fullName evidence="2">Uncharacterized protein</fullName>
    </submittedName>
</protein>
<dbReference type="EMBL" id="JANPWB010000014">
    <property type="protein sequence ID" value="KAJ1100294.1"/>
    <property type="molecule type" value="Genomic_DNA"/>
</dbReference>
<reference evidence="2" key="1">
    <citation type="journal article" date="2022" name="bioRxiv">
        <title>Sequencing and chromosome-scale assembly of the giantPleurodeles waltlgenome.</title>
        <authorList>
            <person name="Brown T."/>
            <person name="Elewa A."/>
            <person name="Iarovenko S."/>
            <person name="Subramanian E."/>
            <person name="Araus A.J."/>
            <person name="Petzold A."/>
            <person name="Susuki M."/>
            <person name="Suzuki K.-i.T."/>
            <person name="Hayashi T."/>
            <person name="Toyoda A."/>
            <person name="Oliveira C."/>
            <person name="Osipova E."/>
            <person name="Leigh N.D."/>
            <person name="Simon A."/>
            <person name="Yun M.H."/>
        </authorList>
    </citation>
    <scope>NUCLEOTIDE SEQUENCE</scope>
    <source>
        <strain evidence="2">20211129_DDA</strain>
        <tissue evidence="2">Liver</tissue>
    </source>
</reference>
<name>A0AAV7MCP2_PLEWA</name>
<dbReference type="Proteomes" id="UP001066276">
    <property type="component" value="Chromosome 10"/>
</dbReference>
<evidence type="ECO:0000313" key="2">
    <source>
        <dbReference type="EMBL" id="KAJ1100294.1"/>
    </source>
</evidence>
<gene>
    <name evidence="2" type="ORF">NDU88_005380</name>
</gene>
<organism evidence="2 3">
    <name type="scientific">Pleurodeles waltl</name>
    <name type="common">Iberian ribbed newt</name>
    <dbReference type="NCBI Taxonomy" id="8319"/>
    <lineage>
        <taxon>Eukaryota</taxon>
        <taxon>Metazoa</taxon>
        <taxon>Chordata</taxon>
        <taxon>Craniata</taxon>
        <taxon>Vertebrata</taxon>
        <taxon>Euteleostomi</taxon>
        <taxon>Amphibia</taxon>
        <taxon>Batrachia</taxon>
        <taxon>Caudata</taxon>
        <taxon>Salamandroidea</taxon>
        <taxon>Salamandridae</taxon>
        <taxon>Pleurodelinae</taxon>
        <taxon>Pleurodeles</taxon>
    </lineage>
</organism>
<evidence type="ECO:0000313" key="3">
    <source>
        <dbReference type="Proteomes" id="UP001066276"/>
    </source>
</evidence>
<keyword evidence="3" id="KW-1185">Reference proteome</keyword>
<accession>A0AAV7MCP2</accession>